<gene>
    <name evidence="1" type="ORF">R3P38DRAFT_3294574</name>
</gene>
<reference evidence="1 2" key="1">
    <citation type="journal article" date="2024" name="J Genomics">
        <title>Draft genome sequencing and assembly of Favolaschia claudopus CIRM-BRFM 2984 isolated from oak limbs.</title>
        <authorList>
            <person name="Navarro D."/>
            <person name="Drula E."/>
            <person name="Chaduli D."/>
            <person name="Cazenave R."/>
            <person name="Ahrendt S."/>
            <person name="Wang J."/>
            <person name="Lipzen A."/>
            <person name="Daum C."/>
            <person name="Barry K."/>
            <person name="Grigoriev I.V."/>
            <person name="Favel A."/>
            <person name="Rosso M.N."/>
            <person name="Martin F."/>
        </authorList>
    </citation>
    <scope>NUCLEOTIDE SEQUENCE [LARGE SCALE GENOMIC DNA]</scope>
    <source>
        <strain evidence="1 2">CIRM-BRFM 2984</strain>
    </source>
</reference>
<accession>A0AAV9ZCL7</accession>
<name>A0AAV9ZCL7_9AGAR</name>
<sequence length="295" mass="31909">MPPPSSLHRPLYTASVSLCDLRGSSGVLWILQSLGSGAARDPQCFECQPILATRSSEIQRSSLIHTSRPAVASAVTILIVLARNPCCLSQEWATDLSSATAPINHRRRAPLDQRHRGVVDRVRRSGLSTHLHSPRMELRINGAQNHVRMGSCACRTSPSSGQAEETHCRLRIEGLRPRRLWERLRSLALPIASLLGSGTFAHLPPCAHSPGYHHVLRYLTNYPGSPESAAQRTQIEVLHGYEASLSRRARIGGAAAVPKYALSSSIGRAISLLNDGGLGELLLGGISGVRHTCTL</sequence>
<organism evidence="1 2">
    <name type="scientific">Favolaschia claudopus</name>
    <dbReference type="NCBI Taxonomy" id="2862362"/>
    <lineage>
        <taxon>Eukaryota</taxon>
        <taxon>Fungi</taxon>
        <taxon>Dikarya</taxon>
        <taxon>Basidiomycota</taxon>
        <taxon>Agaricomycotina</taxon>
        <taxon>Agaricomycetes</taxon>
        <taxon>Agaricomycetidae</taxon>
        <taxon>Agaricales</taxon>
        <taxon>Marasmiineae</taxon>
        <taxon>Mycenaceae</taxon>
        <taxon>Favolaschia</taxon>
    </lineage>
</organism>
<keyword evidence="2" id="KW-1185">Reference proteome</keyword>
<proteinExistence type="predicted"/>
<protein>
    <submittedName>
        <fullName evidence="1">Uncharacterized protein</fullName>
    </submittedName>
</protein>
<evidence type="ECO:0000313" key="1">
    <source>
        <dbReference type="EMBL" id="KAK6977959.1"/>
    </source>
</evidence>
<dbReference type="EMBL" id="JAWWNJ010000162">
    <property type="protein sequence ID" value="KAK6977959.1"/>
    <property type="molecule type" value="Genomic_DNA"/>
</dbReference>
<comment type="caution">
    <text evidence="1">The sequence shown here is derived from an EMBL/GenBank/DDBJ whole genome shotgun (WGS) entry which is preliminary data.</text>
</comment>
<dbReference type="AlphaFoldDB" id="A0AAV9ZCL7"/>
<evidence type="ECO:0000313" key="2">
    <source>
        <dbReference type="Proteomes" id="UP001362999"/>
    </source>
</evidence>
<dbReference type="Proteomes" id="UP001362999">
    <property type="component" value="Unassembled WGS sequence"/>
</dbReference>